<sequence length="70" mass="7674">MRLRLFHSAGNQTGKYTAKGTTVQGANKRKLDFDLNAGQDLDKISEHIVQAVNEVYNAEGGDKPGFLIQP</sequence>
<gene>
    <name evidence="1" type="ORF">SAMN05660649_02776</name>
</gene>
<reference evidence="2" key="1">
    <citation type="submission" date="2016-10" db="EMBL/GenBank/DDBJ databases">
        <authorList>
            <person name="Varghese N."/>
            <person name="Submissions S."/>
        </authorList>
    </citation>
    <scope>NUCLEOTIDE SEQUENCE [LARGE SCALE GENOMIC DNA]</scope>
    <source>
        <strain evidence="2">DSM 17038</strain>
    </source>
</reference>
<organism evidence="1 2">
    <name type="scientific">Desulfotruncus arcticus DSM 17038</name>
    <dbReference type="NCBI Taxonomy" id="1121424"/>
    <lineage>
        <taxon>Bacteria</taxon>
        <taxon>Bacillati</taxon>
        <taxon>Bacillota</taxon>
        <taxon>Clostridia</taxon>
        <taxon>Eubacteriales</taxon>
        <taxon>Desulfallaceae</taxon>
        <taxon>Desulfotruncus</taxon>
    </lineage>
</organism>
<protein>
    <submittedName>
        <fullName evidence="1">Uncharacterized protein</fullName>
    </submittedName>
</protein>
<dbReference type="Proteomes" id="UP000199337">
    <property type="component" value="Unassembled WGS sequence"/>
</dbReference>
<evidence type="ECO:0000313" key="2">
    <source>
        <dbReference type="Proteomes" id="UP000199337"/>
    </source>
</evidence>
<evidence type="ECO:0000313" key="1">
    <source>
        <dbReference type="EMBL" id="SFG81455.1"/>
    </source>
</evidence>
<dbReference type="AlphaFoldDB" id="A0A1I2UWF7"/>
<dbReference type="STRING" id="341036.SAMN05660649_02776"/>
<accession>A0A1I2UWF7</accession>
<dbReference type="EMBL" id="FOOX01000010">
    <property type="protein sequence ID" value="SFG81455.1"/>
    <property type="molecule type" value="Genomic_DNA"/>
</dbReference>
<proteinExistence type="predicted"/>
<name>A0A1I2UWF7_9FIRM</name>
<keyword evidence="2" id="KW-1185">Reference proteome</keyword>